<dbReference type="EMBL" id="JACCBJ010000001">
    <property type="protein sequence ID" value="NYD74845.1"/>
    <property type="molecule type" value="Genomic_DNA"/>
</dbReference>
<keyword evidence="1" id="KW-0812">Transmembrane</keyword>
<comment type="caution">
    <text evidence="2">The sequence shown here is derived from an EMBL/GenBank/DDBJ whole genome shotgun (WGS) entry which is preliminary data.</text>
</comment>
<dbReference type="AlphaFoldDB" id="A0A852T1R7"/>
<keyword evidence="1" id="KW-0472">Membrane</keyword>
<evidence type="ECO:0000313" key="2">
    <source>
        <dbReference type="EMBL" id="NYD74845.1"/>
    </source>
</evidence>
<sequence>MNEERANTLRPRATLRAGVIVTSVGVAVLALTSNVIPNLLFFTEPRGQAPLGLINVLLDAIRFVAVPLGCALIGAAIVMRYAWSLHAQARAQNDRCRVP</sequence>
<dbReference type="RefSeq" id="WP_179456858.1">
    <property type="nucleotide sequence ID" value="NZ_BAAAPX010000001.1"/>
</dbReference>
<reference evidence="2 3" key="1">
    <citation type="submission" date="2020-07" db="EMBL/GenBank/DDBJ databases">
        <title>Sequencing the genomes of 1000 actinobacteria strains.</title>
        <authorList>
            <person name="Klenk H.-P."/>
        </authorList>
    </citation>
    <scope>NUCLEOTIDE SEQUENCE [LARGE SCALE GENOMIC DNA]</scope>
    <source>
        <strain evidence="2 3">DSM 23871</strain>
    </source>
</reference>
<accession>A0A852T1R7</accession>
<feature type="transmembrane region" description="Helical" evidence="1">
    <location>
        <begin position="20"/>
        <end position="40"/>
    </location>
</feature>
<keyword evidence="3" id="KW-1185">Reference proteome</keyword>
<protein>
    <submittedName>
        <fullName evidence="2">Uncharacterized protein</fullName>
    </submittedName>
</protein>
<organism evidence="2 3">
    <name type="scientific">Leifsonia soli</name>
    <dbReference type="NCBI Taxonomy" id="582665"/>
    <lineage>
        <taxon>Bacteria</taxon>
        <taxon>Bacillati</taxon>
        <taxon>Actinomycetota</taxon>
        <taxon>Actinomycetes</taxon>
        <taxon>Micrococcales</taxon>
        <taxon>Microbacteriaceae</taxon>
        <taxon>Leifsonia</taxon>
    </lineage>
</organism>
<name>A0A852T1R7_9MICO</name>
<feature type="transmembrane region" description="Helical" evidence="1">
    <location>
        <begin position="60"/>
        <end position="83"/>
    </location>
</feature>
<proteinExistence type="predicted"/>
<gene>
    <name evidence="2" type="ORF">BJ963_002364</name>
</gene>
<evidence type="ECO:0000256" key="1">
    <source>
        <dbReference type="SAM" id="Phobius"/>
    </source>
</evidence>
<evidence type="ECO:0000313" key="3">
    <source>
        <dbReference type="Proteomes" id="UP000589620"/>
    </source>
</evidence>
<dbReference type="Proteomes" id="UP000589620">
    <property type="component" value="Unassembled WGS sequence"/>
</dbReference>
<keyword evidence="1" id="KW-1133">Transmembrane helix</keyword>